<dbReference type="PANTHER" id="PTHR30417">
    <property type="entry name" value="N-ACETYLMURAMOYL-L-ALANINE AMIDASE AMID"/>
    <property type="match status" value="1"/>
</dbReference>
<evidence type="ECO:0000313" key="7">
    <source>
        <dbReference type="Proteomes" id="UP001428290"/>
    </source>
</evidence>
<dbReference type="Proteomes" id="UP001428290">
    <property type="component" value="Unassembled WGS sequence"/>
</dbReference>
<evidence type="ECO:0000256" key="2">
    <source>
        <dbReference type="ARBA" id="ARBA00011901"/>
    </source>
</evidence>
<organism evidence="6 7">
    <name type="scientific">Herpetosiphon gulosus</name>
    <dbReference type="NCBI Taxonomy" id="1973496"/>
    <lineage>
        <taxon>Bacteria</taxon>
        <taxon>Bacillati</taxon>
        <taxon>Chloroflexota</taxon>
        <taxon>Chloroflexia</taxon>
        <taxon>Herpetosiphonales</taxon>
        <taxon>Herpetosiphonaceae</taxon>
        <taxon>Herpetosiphon</taxon>
    </lineage>
</organism>
<sequence>MNQRWLRSRLLIVFVVLGLGLGYLPLPSFANSPTPPINNLQAAFAAAAAEFHVPSKLLLALSYNLSRWEHHAGQPSTSGGYGIMHLTQIDLSHWQASKGLDWAAPLKQPDELQTLAQAAKLLGQPSSALINDPVQNIRGGAALLAEYSRSINPQLPTKLTDWYGAVVLYSGSKERSTAFGFADRVYATLQQGATRSLDNGEVLSLTPTTITINRQSAASLQLYLGADFPLDCPTTLNCEVIPAAYALNNPNDRGDYGNYDLANRPVDGLDFRYILIHDTEITYTQTVNVFQNPATGASTHYVIRASDGHIAQMVENKNVPWHAGNWDVNGHSIGIEHEGVAIEGATWYSEAMYQASAQLTRYLADKYRIPLDRSHIIGHDELPGPLPQHQPGMHWDPGPFWDWAHYMDLVRGGPAPISNPDSQLVTINPNFDTNMPALTYCYSSNDCRDVPTQSANFLYLHTQPNANSPLITNQYIGSTPTHANNWANKVVTGQTYVVADQQGNWQAIYFGGQKAWFHNPDGSNTTAGQGLKVRPKVGQANIPVYGRAYPEAAAYPQGIPPQAITSIYSLPADNIVVATQLYTSTYYYSPVYTPTLDPSSHIVVSGQTKYYQINFNHRFGFVKATDVEVQSSVLSLTTPKIEQSNLHGTSITYTLTLRNLSQQPVPISLNLIGNTWPTTITSAVPSNLGPNASHTLSIRVDLPAGPNPAADHVWVKAQTSADPERSAVLLLHSSAETNINFLPLISKQ</sequence>
<dbReference type="InterPro" id="IPR051206">
    <property type="entry name" value="NAMLAA_amidase_2"/>
</dbReference>
<protein>
    <recommendedName>
        <fullName evidence="2">N-acetylmuramoyl-L-alanine amidase</fullName>
        <ecNumber evidence="2">3.5.1.28</ecNumber>
    </recommendedName>
</protein>
<dbReference type="InterPro" id="IPR036505">
    <property type="entry name" value="Amidase/PGRP_sf"/>
</dbReference>
<evidence type="ECO:0000313" key="6">
    <source>
        <dbReference type="EMBL" id="GAA5528182.1"/>
    </source>
</evidence>
<dbReference type="RefSeq" id="WP_345721795.1">
    <property type="nucleotide sequence ID" value="NZ_BAABRU010000006.1"/>
</dbReference>
<dbReference type="Pfam" id="PF01510">
    <property type="entry name" value="Amidase_2"/>
    <property type="match status" value="1"/>
</dbReference>
<dbReference type="SUPFAM" id="SSF53955">
    <property type="entry name" value="Lysozyme-like"/>
    <property type="match status" value="1"/>
</dbReference>
<dbReference type="Gene3D" id="1.10.530.10">
    <property type="match status" value="1"/>
</dbReference>
<accession>A0ABP9WYA1</accession>
<dbReference type="PANTHER" id="PTHR30417:SF1">
    <property type="entry name" value="N-ACETYLMURAMOYL-L-ALANINE AMIDASE AMID"/>
    <property type="match status" value="1"/>
</dbReference>
<comment type="caution">
    <text evidence="6">The sequence shown here is derived from an EMBL/GenBank/DDBJ whole genome shotgun (WGS) entry which is preliminary data.</text>
</comment>
<gene>
    <name evidence="6" type="ORF">Hgul01_01979</name>
</gene>
<keyword evidence="3" id="KW-0378">Hydrolase</keyword>
<feature type="domain" description="Fibronectin type-III" evidence="5">
    <location>
        <begin position="618"/>
        <end position="722"/>
    </location>
</feature>
<dbReference type="PROSITE" id="PS50853">
    <property type="entry name" value="FN3"/>
    <property type="match status" value="1"/>
</dbReference>
<comment type="catalytic activity">
    <reaction evidence="1">
        <text>Hydrolyzes the link between N-acetylmuramoyl residues and L-amino acid residues in certain cell-wall glycopeptides.</text>
        <dbReference type="EC" id="3.5.1.28"/>
    </reaction>
</comment>
<evidence type="ECO:0000256" key="4">
    <source>
        <dbReference type="ARBA" id="ARBA00023316"/>
    </source>
</evidence>
<evidence type="ECO:0000256" key="1">
    <source>
        <dbReference type="ARBA" id="ARBA00001561"/>
    </source>
</evidence>
<dbReference type="EC" id="3.5.1.28" evidence="2"/>
<dbReference type="Gene3D" id="3.40.80.10">
    <property type="entry name" value="Peptidoglycan recognition protein-like"/>
    <property type="match status" value="1"/>
</dbReference>
<dbReference type="InterPro" id="IPR002502">
    <property type="entry name" value="Amidase_domain"/>
</dbReference>
<keyword evidence="4" id="KW-0961">Cell wall biogenesis/degradation</keyword>
<dbReference type="InterPro" id="IPR003961">
    <property type="entry name" value="FN3_dom"/>
</dbReference>
<reference evidence="6 7" key="1">
    <citation type="submission" date="2024-02" db="EMBL/GenBank/DDBJ databases">
        <title>Herpetosiphon gulosus NBRC 112829.</title>
        <authorList>
            <person name="Ichikawa N."/>
            <person name="Katano-Makiyama Y."/>
            <person name="Hidaka K."/>
        </authorList>
    </citation>
    <scope>NUCLEOTIDE SEQUENCE [LARGE SCALE GENOMIC DNA]</scope>
    <source>
        <strain evidence="6 7">NBRC 112829</strain>
    </source>
</reference>
<proteinExistence type="predicted"/>
<dbReference type="EMBL" id="BAABRU010000006">
    <property type="protein sequence ID" value="GAA5528182.1"/>
    <property type="molecule type" value="Genomic_DNA"/>
</dbReference>
<evidence type="ECO:0000259" key="5">
    <source>
        <dbReference type="PROSITE" id="PS50853"/>
    </source>
</evidence>
<dbReference type="SMART" id="SM00644">
    <property type="entry name" value="Ami_2"/>
    <property type="match status" value="1"/>
</dbReference>
<dbReference type="InterPro" id="IPR023346">
    <property type="entry name" value="Lysozyme-like_dom_sf"/>
</dbReference>
<dbReference type="SUPFAM" id="SSF55846">
    <property type="entry name" value="N-acetylmuramoyl-L-alanine amidase-like"/>
    <property type="match status" value="1"/>
</dbReference>
<evidence type="ECO:0000256" key="3">
    <source>
        <dbReference type="ARBA" id="ARBA00022801"/>
    </source>
</evidence>
<keyword evidence="7" id="KW-1185">Reference proteome</keyword>
<dbReference type="CDD" id="cd06583">
    <property type="entry name" value="PGRP"/>
    <property type="match status" value="1"/>
</dbReference>
<name>A0ABP9WYA1_9CHLR</name>